<dbReference type="GO" id="GO:0006401">
    <property type="term" value="P:RNA catabolic process"/>
    <property type="evidence" value="ECO:0007669"/>
    <property type="project" value="TreeGrafter"/>
</dbReference>
<evidence type="ECO:0000256" key="7">
    <source>
        <dbReference type="RuleBase" id="RU004328"/>
    </source>
</evidence>
<comment type="caution">
    <text evidence="9">The sequence shown here is derived from an EMBL/GenBank/DDBJ whole genome shotgun (WGS) entry which is preliminary data.</text>
</comment>
<dbReference type="CDD" id="cd01061">
    <property type="entry name" value="RNase_T2_euk"/>
    <property type="match status" value="1"/>
</dbReference>
<reference evidence="9 10" key="1">
    <citation type="submission" date="2021-07" db="EMBL/GenBank/DDBJ databases">
        <title>The Aristolochia fimbriata genome: insights into angiosperm evolution, floral development and chemical biosynthesis.</title>
        <authorList>
            <person name="Jiao Y."/>
        </authorList>
    </citation>
    <scope>NUCLEOTIDE SEQUENCE [LARGE SCALE GENOMIC DNA]</scope>
    <source>
        <strain evidence="9">IBCAS-2021</strain>
        <tissue evidence="9">Leaf</tissue>
    </source>
</reference>
<evidence type="ECO:0000256" key="3">
    <source>
        <dbReference type="ARBA" id="ARBA00022759"/>
    </source>
</evidence>
<dbReference type="GO" id="GO:0016787">
    <property type="term" value="F:hydrolase activity"/>
    <property type="evidence" value="ECO:0007669"/>
    <property type="project" value="UniProtKB-KW"/>
</dbReference>
<feature type="signal peptide" evidence="8">
    <location>
        <begin position="1"/>
        <end position="19"/>
    </location>
</feature>
<dbReference type="InterPro" id="IPR036430">
    <property type="entry name" value="RNase_T2-like_sf"/>
</dbReference>
<dbReference type="InterPro" id="IPR001568">
    <property type="entry name" value="RNase_T2-like"/>
</dbReference>
<keyword evidence="4" id="KW-0378">Hydrolase</keyword>
<dbReference type="Pfam" id="PF00445">
    <property type="entry name" value="Ribonuclease_T2"/>
    <property type="match status" value="1"/>
</dbReference>
<dbReference type="GO" id="GO:0005576">
    <property type="term" value="C:extracellular region"/>
    <property type="evidence" value="ECO:0007669"/>
    <property type="project" value="TreeGrafter"/>
</dbReference>
<dbReference type="Gene3D" id="3.90.730.10">
    <property type="entry name" value="Ribonuclease T2-like"/>
    <property type="match status" value="1"/>
</dbReference>
<evidence type="ECO:0000256" key="1">
    <source>
        <dbReference type="ARBA" id="ARBA00007469"/>
    </source>
</evidence>
<evidence type="ECO:0000256" key="6">
    <source>
        <dbReference type="ARBA" id="ARBA00023239"/>
    </source>
</evidence>
<keyword evidence="10" id="KW-1185">Reference proteome</keyword>
<dbReference type="PANTHER" id="PTHR11240">
    <property type="entry name" value="RIBONUCLEASE T2"/>
    <property type="match status" value="1"/>
</dbReference>
<sequence length="217" mass="24242">MKFRFPLLLLLFLSASLFGLNCAVLSSARDWPGSYCNTRNCCYPKSGKPPADFSVRGFWGYYIDGTFPSHCDSATHFDPSTLRRKMERNWATLACPSSTDFVIWKQQWMKHGTCSGLAPTKYFETAMKLKQRANLLGVLHNAGVTPGGTDYYSREAIREAITRAIGYAPALQCNLDKTGSPQLYEVYICVDSSASRFADCPGMPKQTCGERIKIPLF</sequence>
<evidence type="ECO:0000256" key="2">
    <source>
        <dbReference type="ARBA" id="ARBA00022722"/>
    </source>
</evidence>
<feature type="chain" id="PRO_5043664154" evidence="8">
    <location>
        <begin position="20"/>
        <end position="217"/>
    </location>
</feature>
<keyword evidence="3" id="KW-0255">Endonuclease</keyword>
<evidence type="ECO:0000256" key="4">
    <source>
        <dbReference type="ARBA" id="ARBA00022801"/>
    </source>
</evidence>
<dbReference type="InterPro" id="IPR033697">
    <property type="entry name" value="Ribonuclease_T2_eukaryotic"/>
</dbReference>
<organism evidence="9 10">
    <name type="scientific">Aristolochia fimbriata</name>
    <name type="common">White veined hardy Dutchman's pipe vine</name>
    <dbReference type="NCBI Taxonomy" id="158543"/>
    <lineage>
        <taxon>Eukaryota</taxon>
        <taxon>Viridiplantae</taxon>
        <taxon>Streptophyta</taxon>
        <taxon>Embryophyta</taxon>
        <taxon>Tracheophyta</taxon>
        <taxon>Spermatophyta</taxon>
        <taxon>Magnoliopsida</taxon>
        <taxon>Magnoliidae</taxon>
        <taxon>Piperales</taxon>
        <taxon>Aristolochiaceae</taxon>
        <taxon>Aristolochia</taxon>
    </lineage>
</organism>
<keyword evidence="2" id="KW-0540">Nuclease</keyword>
<comment type="similarity">
    <text evidence="1 7">Belongs to the RNase T2 family.</text>
</comment>
<dbReference type="EMBL" id="JAINDJ010000004">
    <property type="protein sequence ID" value="KAG9451325.1"/>
    <property type="molecule type" value="Genomic_DNA"/>
</dbReference>
<protein>
    <submittedName>
        <fullName evidence="9">Uncharacterized protein</fullName>
    </submittedName>
</protein>
<keyword evidence="8" id="KW-0732">Signal</keyword>
<dbReference type="SUPFAM" id="SSF55895">
    <property type="entry name" value="Ribonuclease Rh-like"/>
    <property type="match status" value="1"/>
</dbReference>
<keyword evidence="6" id="KW-0456">Lyase</keyword>
<dbReference type="Proteomes" id="UP000825729">
    <property type="component" value="Unassembled WGS sequence"/>
</dbReference>
<gene>
    <name evidence="9" type="ORF">H6P81_011290</name>
</gene>
<dbReference type="PANTHER" id="PTHR11240:SF75">
    <property type="entry name" value="RIBONUCLEASE 3"/>
    <property type="match status" value="1"/>
</dbReference>
<dbReference type="AlphaFoldDB" id="A0AAV7ER26"/>
<dbReference type="GO" id="GO:0003723">
    <property type="term" value="F:RNA binding"/>
    <property type="evidence" value="ECO:0007669"/>
    <property type="project" value="InterPro"/>
</dbReference>
<evidence type="ECO:0000313" key="10">
    <source>
        <dbReference type="Proteomes" id="UP000825729"/>
    </source>
</evidence>
<dbReference type="GO" id="GO:0033897">
    <property type="term" value="F:ribonuclease T2 activity"/>
    <property type="evidence" value="ECO:0007669"/>
    <property type="project" value="InterPro"/>
</dbReference>
<proteinExistence type="inferred from homology"/>
<evidence type="ECO:0000313" key="9">
    <source>
        <dbReference type="EMBL" id="KAG9451325.1"/>
    </source>
</evidence>
<keyword evidence="5" id="KW-1015">Disulfide bond</keyword>
<evidence type="ECO:0000256" key="5">
    <source>
        <dbReference type="ARBA" id="ARBA00023157"/>
    </source>
</evidence>
<name>A0AAV7ER26_ARIFI</name>
<accession>A0AAV7ER26</accession>
<evidence type="ECO:0000256" key="8">
    <source>
        <dbReference type="SAM" id="SignalP"/>
    </source>
</evidence>